<evidence type="ECO:0000256" key="1">
    <source>
        <dbReference type="ARBA" id="ARBA00006484"/>
    </source>
</evidence>
<name>A0A1H7SZR7_STIAU</name>
<gene>
    <name evidence="5" type="ORF">SAMN05444354_108217</name>
</gene>
<dbReference type="PROSITE" id="PS00061">
    <property type="entry name" value="ADH_SHORT"/>
    <property type="match status" value="1"/>
</dbReference>
<dbReference type="EMBL" id="FOAP01000008">
    <property type="protein sequence ID" value="SEL78170.1"/>
    <property type="molecule type" value="Genomic_DNA"/>
</dbReference>
<evidence type="ECO:0000259" key="4">
    <source>
        <dbReference type="SMART" id="SM00822"/>
    </source>
</evidence>
<dbReference type="OrthoDB" id="658698at2"/>
<dbReference type="AlphaFoldDB" id="A0A1H7SZR7"/>
<comment type="similarity">
    <text evidence="1 3">Belongs to the short-chain dehydrogenases/reductases (SDR) family.</text>
</comment>
<proteinExistence type="inferred from homology"/>
<organism evidence="5 6">
    <name type="scientific">Stigmatella aurantiaca</name>
    <dbReference type="NCBI Taxonomy" id="41"/>
    <lineage>
        <taxon>Bacteria</taxon>
        <taxon>Pseudomonadati</taxon>
        <taxon>Myxococcota</taxon>
        <taxon>Myxococcia</taxon>
        <taxon>Myxococcales</taxon>
        <taxon>Cystobacterineae</taxon>
        <taxon>Archangiaceae</taxon>
        <taxon>Stigmatella</taxon>
    </lineage>
</organism>
<dbReference type="RefSeq" id="WP_075007588.1">
    <property type="nucleotide sequence ID" value="NZ_FOAP01000008.1"/>
</dbReference>
<accession>A0A1H7SZR7</accession>
<dbReference type="GO" id="GO:0016491">
    <property type="term" value="F:oxidoreductase activity"/>
    <property type="evidence" value="ECO:0007669"/>
    <property type="project" value="UniProtKB-KW"/>
</dbReference>
<dbReference type="InterPro" id="IPR020904">
    <property type="entry name" value="Sc_DH/Rdtase_CS"/>
</dbReference>
<evidence type="ECO:0000313" key="5">
    <source>
        <dbReference type="EMBL" id="SEL78170.1"/>
    </source>
</evidence>
<keyword evidence="2" id="KW-0560">Oxidoreductase</keyword>
<dbReference type="PRINTS" id="PR00080">
    <property type="entry name" value="SDRFAMILY"/>
</dbReference>
<evidence type="ECO:0000256" key="3">
    <source>
        <dbReference type="RuleBase" id="RU000363"/>
    </source>
</evidence>
<dbReference type="PRINTS" id="PR00081">
    <property type="entry name" value="GDHRDH"/>
</dbReference>
<dbReference type="PANTHER" id="PTHR44196">
    <property type="entry name" value="DEHYDROGENASE/REDUCTASE SDR FAMILY MEMBER 7B"/>
    <property type="match status" value="1"/>
</dbReference>
<dbReference type="InterPro" id="IPR002347">
    <property type="entry name" value="SDR_fam"/>
</dbReference>
<feature type="domain" description="Ketoreductase" evidence="4">
    <location>
        <begin position="7"/>
        <end position="190"/>
    </location>
</feature>
<dbReference type="GO" id="GO:0016020">
    <property type="term" value="C:membrane"/>
    <property type="evidence" value="ECO:0007669"/>
    <property type="project" value="TreeGrafter"/>
</dbReference>
<protein>
    <submittedName>
        <fullName evidence="5">Short-chain dehydrogenase</fullName>
    </submittedName>
</protein>
<dbReference type="PIRSF" id="PIRSF000126">
    <property type="entry name" value="11-beta-HSD1"/>
    <property type="match status" value="1"/>
</dbReference>
<reference evidence="6" key="1">
    <citation type="submission" date="2016-10" db="EMBL/GenBank/DDBJ databases">
        <authorList>
            <person name="Varghese N."/>
            <person name="Submissions S."/>
        </authorList>
    </citation>
    <scope>NUCLEOTIDE SEQUENCE [LARGE SCALE GENOMIC DNA]</scope>
    <source>
        <strain evidence="6">DSM 17044</strain>
    </source>
</reference>
<evidence type="ECO:0000313" key="6">
    <source>
        <dbReference type="Proteomes" id="UP000182719"/>
    </source>
</evidence>
<dbReference type="InterPro" id="IPR057326">
    <property type="entry name" value="KR_dom"/>
</dbReference>
<dbReference type="SUPFAM" id="SSF51735">
    <property type="entry name" value="NAD(P)-binding Rossmann-fold domains"/>
    <property type="match status" value="1"/>
</dbReference>
<evidence type="ECO:0000256" key="2">
    <source>
        <dbReference type="ARBA" id="ARBA00023002"/>
    </source>
</evidence>
<dbReference type="Pfam" id="PF00106">
    <property type="entry name" value="adh_short"/>
    <property type="match status" value="1"/>
</dbReference>
<dbReference type="Gene3D" id="3.40.50.720">
    <property type="entry name" value="NAD(P)-binding Rossmann-like Domain"/>
    <property type="match status" value="1"/>
</dbReference>
<sequence>MKQMHYGTALVTGASSGLGRGLALWLARRGTRVFAAARRQEHLDALAQEARAAGATLEPVKMDVAQADATVERIRQLDADCGGLDLVVANAGVGGATPGKQFPWEFTKQMIDINVTGAVATLGAVLPQMVERGRGHLVGISSLAAFRGLPTRAAYSASKIFLSSFMESLRVDLRGSGVRVTCIYPGWVKSEITAKNTFPMPFLMETEEAVERMGNAILRGEPVYAFPWQMTRFMKLLHALPNPLFDALMSRRR</sequence>
<dbReference type="SMART" id="SM00822">
    <property type="entry name" value="PKS_KR"/>
    <property type="match status" value="1"/>
</dbReference>
<dbReference type="InterPro" id="IPR036291">
    <property type="entry name" value="NAD(P)-bd_dom_sf"/>
</dbReference>
<keyword evidence="6" id="KW-1185">Reference proteome</keyword>
<dbReference type="Proteomes" id="UP000182719">
    <property type="component" value="Unassembled WGS sequence"/>
</dbReference>
<dbReference type="PANTHER" id="PTHR44196:SF3">
    <property type="entry name" value="SHORT CHAIN DEHYDROGENASE FAMILY PROTEIN"/>
    <property type="match status" value="1"/>
</dbReference>